<evidence type="ECO:0000313" key="2">
    <source>
        <dbReference type="Proteomes" id="UP000269276"/>
    </source>
</evidence>
<dbReference type="EMBL" id="QWIP01000689">
    <property type="protein sequence ID" value="RMY56744.1"/>
    <property type="molecule type" value="Genomic_DNA"/>
</dbReference>
<gene>
    <name evidence="1" type="ORF">D0863_12868</name>
</gene>
<protein>
    <submittedName>
        <fullName evidence="1">Uncharacterized protein</fullName>
    </submittedName>
</protein>
<organism evidence="1 2">
    <name type="scientific">Hortaea werneckii</name>
    <name type="common">Black yeast</name>
    <name type="synonym">Cladosporium werneckii</name>
    <dbReference type="NCBI Taxonomy" id="91943"/>
    <lineage>
        <taxon>Eukaryota</taxon>
        <taxon>Fungi</taxon>
        <taxon>Dikarya</taxon>
        <taxon>Ascomycota</taxon>
        <taxon>Pezizomycotina</taxon>
        <taxon>Dothideomycetes</taxon>
        <taxon>Dothideomycetidae</taxon>
        <taxon>Mycosphaerellales</taxon>
        <taxon>Teratosphaeriaceae</taxon>
        <taxon>Hortaea</taxon>
    </lineage>
</organism>
<dbReference type="Proteomes" id="UP000269276">
    <property type="component" value="Unassembled WGS sequence"/>
</dbReference>
<comment type="caution">
    <text evidence="1">The sequence shown here is derived from an EMBL/GenBank/DDBJ whole genome shotgun (WGS) entry which is preliminary data.</text>
</comment>
<dbReference type="VEuPathDB" id="FungiDB:BTJ68_00501"/>
<evidence type="ECO:0000313" key="1">
    <source>
        <dbReference type="EMBL" id="RMY56744.1"/>
    </source>
</evidence>
<proteinExistence type="predicted"/>
<name>A0A3M7CXQ0_HORWE</name>
<sequence length="152" mass="16921">MPLQSRAVRASPTGRLNMPFRYQYLQRRTFLGLRRPPPPKTPMMGYLVAQGLAVVLLADLGIAMLRGEPTTVRSVCQSAGFWMDPDFKKLHKESRKPPVVERGFEHLEGTMIFSEREMATSDSPNPHSQVLASLALSFQYALSASIGHAPKP</sequence>
<accession>A0A3M7CXQ0</accession>
<dbReference type="AlphaFoldDB" id="A0A3M7CXQ0"/>
<reference evidence="1 2" key="1">
    <citation type="journal article" date="2018" name="BMC Genomics">
        <title>Genomic evidence for intraspecific hybridization in a clonal and extremely halotolerant yeast.</title>
        <authorList>
            <person name="Gostincar C."/>
            <person name="Stajich J.E."/>
            <person name="Zupancic J."/>
            <person name="Zalar P."/>
            <person name="Gunde-Cimerman N."/>
        </authorList>
    </citation>
    <scope>NUCLEOTIDE SEQUENCE [LARGE SCALE GENOMIC DNA]</scope>
    <source>
        <strain evidence="1 2">EXF-2682</strain>
    </source>
</reference>
<dbReference type="OrthoDB" id="3899537at2759"/>